<evidence type="ECO:0000313" key="8">
    <source>
        <dbReference type="EMBL" id="ODV59390.1"/>
    </source>
</evidence>
<name>A0A1D2VCZ3_9ASCO</name>
<dbReference type="InterPro" id="IPR001611">
    <property type="entry name" value="Leu-rich_rpt"/>
</dbReference>
<dbReference type="PANTHER" id="PTHR12289">
    <property type="entry name" value="METAXIN RELATED"/>
    <property type="match status" value="1"/>
</dbReference>
<dbReference type="PANTHER" id="PTHR12289:SF41">
    <property type="entry name" value="FAILED AXON CONNECTIONS-RELATED"/>
    <property type="match status" value="1"/>
</dbReference>
<keyword evidence="5" id="KW-0496">Mitochondrion</keyword>
<dbReference type="InterPro" id="IPR050931">
    <property type="entry name" value="Mito_Protein_Transport_Metaxin"/>
</dbReference>
<keyword evidence="2" id="KW-0813">Transport</keyword>
<evidence type="ECO:0000313" key="9">
    <source>
        <dbReference type="Proteomes" id="UP000095038"/>
    </source>
</evidence>
<keyword evidence="3" id="KW-1000">Mitochondrion outer membrane</keyword>
<dbReference type="FunCoup" id="A0A1D2VCZ3">
    <property type="interactions" value="32"/>
</dbReference>
<dbReference type="Pfam" id="PF10568">
    <property type="entry name" value="Tom37"/>
    <property type="match status" value="1"/>
</dbReference>
<feature type="domain" description="Mitochondrial outer membrane transport complex Sam37/metaxin N-terminal" evidence="7">
    <location>
        <begin position="20"/>
        <end position="187"/>
    </location>
</feature>
<evidence type="ECO:0000256" key="3">
    <source>
        <dbReference type="ARBA" id="ARBA00022787"/>
    </source>
</evidence>
<reference evidence="9" key="1">
    <citation type="submission" date="2016-05" db="EMBL/GenBank/DDBJ databases">
        <title>Comparative genomics of biotechnologically important yeasts.</title>
        <authorList>
            <consortium name="DOE Joint Genome Institute"/>
            <person name="Riley R."/>
            <person name="Haridas S."/>
            <person name="Wolfe K.H."/>
            <person name="Lopes M.R."/>
            <person name="Hittinger C.T."/>
            <person name="Goker M."/>
            <person name="Salamov A."/>
            <person name="Wisecaver J."/>
            <person name="Long T.M."/>
            <person name="Aerts A.L."/>
            <person name="Barry K."/>
            <person name="Choi C."/>
            <person name="Clum A."/>
            <person name="Coughlan A.Y."/>
            <person name="Deshpande S."/>
            <person name="Douglass A.P."/>
            <person name="Hanson S.J."/>
            <person name="Klenk H.-P."/>
            <person name="Labutti K."/>
            <person name="Lapidus A."/>
            <person name="Lindquist E."/>
            <person name="Lipzen A."/>
            <person name="Meier-Kolthoff J.P."/>
            <person name="Ohm R.A."/>
            <person name="Otillar R.P."/>
            <person name="Pangilinan J."/>
            <person name="Peng Y."/>
            <person name="Rokas A."/>
            <person name="Rosa C.A."/>
            <person name="Scheuner C."/>
            <person name="Sibirny A.A."/>
            <person name="Slot J.C."/>
            <person name="Stielow J.B."/>
            <person name="Sun H."/>
            <person name="Kurtzman C.P."/>
            <person name="Blackwell M."/>
            <person name="Grigoriev I.V."/>
            <person name="Jeffries T.W."/>
        </authorList>
    </citation>
    <scope>NUCLEOTIDE SEQUENCE [LARGE SCALE GENOMIC DNA]</scope>
    <source>
        <strain evidence="9">DSM 1968</strain>
    </source>
</reference>
<dbReference type="GO" id="GO:0007005">
    <property type="term" value="P:mitochondrion organization"/>
    <property type="evidence" value="ECO:0007669"/>
    <property type="project" value="TreeGrafter"/>
</dbReference>
<gene>
    <name evidence="8" type="ORF">ASCRUDRAFT_71747</name>
</gene>
<dbReference type="PROSITE" id="PS51450">
    <property type="entry name" value="LRR"/>
    <property type="match status" value="1"/>
</dbReference>
<proteinExistence type="predicted"/>
<evidence type="ECO:0000256" key="5">
    <source>
        <dbReference type="ARBA" id="ARBA00023128"/>
    </source>
</evidence>
<dbReference type="InParanoid" id="A0A1D2VCZ3"/>
<dbReference type="STRING" id="1344418.A0A1D2VCZ3"/>
<evidence type="ECO:0000256" key="6">
    <source>
        <dbReference type="ARBA" id="ARBA00023136"/>
    </source>
</evidence>
<keyword evidence="9" id="KW-1185">Reference proteome</keyword>
<dbReference type="GeneID" id="30965625"/>
<dbReference type="EMBL" id="KV454486">
    <property type="protein sequence ID" value="ODV59390.1"/>
    <property type="molecule type" value="Genomic_DNA"/>
</dbReference>
<dbReference type="Proteomes" id="UP000095038">
    <property type="component" value="Unassembled WGS sequence"/>
</dbReference>
<dbReference type="GO" id="GO:0015031">
    <property type="term" value="P:protein transport"/>
    <property type="evidence" value="ECO:0007669"/>
    <property type="project" value="UniProtKB-KW"/>
</dbReference>
<keyword evidence="4" id="KW-0653">Protein transport</keyword>
<dbReference type="RefSeq" id="XP_020045697.1">
    <property type="nucleotide sequence ID" value="XM_020191989.1"/>
</dbReference>
<evidence type="ECO:0000256" key="2">
    <source>
        <dbReference type="ARBA" id="ARBA00022448"/>
    </source>
</evidence>
<evidence type="ECO:0000259" key="7">
    <source>
        <dbReference type="Pfam" id="PF10568"/>
    </source>
</evidence>
<sequence length="334" mass="39158">MFELYVWGSNGQVSKISPECLATCIYLKLSIKDSNKFTVITSKDTSYFKLIDYVLPFLIDTTNNNKVIEGYHNIIKYIKKININYDLDDWLIEDEFSNYQKNENNENNENNKINKNNENLLNNHKGTNSSISDELLNFGLISIINDSLKVINYYYYYINDENYNNYTCSVFKDGLSFPLNFYLPSSYKKIAEDSTIIIDLSNDKKNKVEVELDKRLEEELNLPKLSSLHSDLYEKNLTKLKLLKKTKINLRCLNLIENFLQDIDIYESYHNFDNNTQKSNFLFGNQITSSDIYLISNIISLNNKDLPDNFIHSYLNLKYPKLIQLAESFDKIHI</sequence>
<dbReference type="AlphaFoldDB" id="A0A1D2VCZ3"/>
<keyword evidence="6" id="KW-0472">Membrane</keyword>
<organism evidence="8 9">
    <name type="scientific">Ascoidea rubescens DSM 1968</name>
    <dbReference type="NCBI Taxonomy" id="1344418"/>
    <lineage>
        <taxon>Eukaryota</taxon>
        <taxon>Fungi</taxon>
        <taxon>Dikarya</taxon>
        <taxon>Ascomycota</taxon>
        <taxon>Saccharomycotina</taxon>
        <taxon>Saccharomycetes</taxon>
        <taxon>Ascoideaceae</taxon>
        <taxon>Ascoidea</taxon>
    </lineage>
</organism>
<dbReference type="OrthoDB" id="5835136at2759"/>
<protein>
    <recommendedName>
        <fullName evidence="7">Mitochondrial outer membrane transport complex Sam37/metaxin N-terminal domain-containing protein</fullName>
    </recommendedName>
</protein>
<accession>A0A1D2VCZ3</accession>
<dbReference type="InterPro" id="IPR019564">
    <property type="entry name" value="Sam37/metaxin_N"/>
</dbReference>
<comment type="subcellular location">
    <subcellularLocation>
        <location evidence="1">Mitochondrion outer membrane</location>
    </subcellularLocation>
</comment>
<dbReference type="GO" id="GO:0001401">
    <property type="term" value="C:SAM complex"/>
    <property type="evidence" value="ECO:0007669"/>
    <property type="project" value="InterPro"/>
</dbReference>
<evidence type="ECO:0000256" key="4">
    <source>
        <dbReference type="ARBA" id="ARBA00022927"/>
    </source>
</evidence>
<evidence type="ECO:0000256" key="1">
    <source>
        <dbReference type="ARBA" id="ARBA00004294"/>
    </source>
</evidence>